<feature type="compositionally biased region" description="Low complexity" evidence="5">
    <location>
        <begin position="1"/>
        <end position="22"/>
    </location>
</feature>
<feature type="region of interest" description="Disordered" evidence="5">
    <location>
        <begin position="398"/>
        <end position="517"/>
    </location>
</feature>
<reference evidence="7" key="1">
    <citation type="submission" date="2022-11" db="EMBL/GenBank/DDBJ databases">
        <authorList>
            <person name="Kikuchi T."/>
        </authorList>
    </citation>
    <scope>NUCLEOTIDE SEQUENCE</scope>
    <source>
        <strain evidence="7">PS1010</strain>
    </source>
</reference>
<evidence type="ECO:0000313" key="8">
    <source>
        <dbReference type="Proteomes" id="UP001152747"/>
    </source>
</evidence>
<evidence type="ECO:0000256" key="1">
    <source>
        <dbReference type="ARBA" id="ARBA00022723"/>
    </source>
</evidence>
<dbReference type="InterPro" id="IPR001876">
    <property type="entry name" value="Znf_RanBP2"/>
</dbReference>
<sequence>MSDRSSGFFSSVGRFFTGGSTSAQKSPTKSSSNDIPPSSSSSPRSSNSNTSFLKDVMTLTTEVSPNKRSVKYLSPSALDSSFQKRNRTLNGLEIEVDPVADIFSSPSLNSQSRKRQLTEVDRSLISPSFRSESAKRKQDFGNRSLFEPAPKTGASRLDSTWCGQFSASHSPASSVTNFSLISRNTATTNGSSTLSSSTKHLLRKLESASTPARDVQRMTMIRAGYTRPEKWATSSVSSGGGVSDGAPPLKKSTDNCQSRIQLLSKTMSAHKHNYWRDLTRRRSDPKRNDSDVSIISTKTNGSAKSNELSSLFAVEKPSQYSRNSEVPAKKHQPVLKGSDGKSIGKNTFKFNEEDDLNSTVTETWLKTSEPLKLDAAPAKGFLGSLTFTFSTPVDVISSAASTTKKSEVVPEVVESEKSDADETDSVKSGASDNESESDSENSQSSSAESSEESDAQIENEKPKEKEDSRPQTSTDTISPAVSLLSSKNSSPKTNVVAPLPTAAPEKKTTTPAASSTWSCDGCFTSWPESTNECGCCGSKKGGAAANEAPAQKTLVSNIATFATTSKPSGVSFGFGAGSSSTATSTAPAVSFGTSSGSLFGSSSTGSSTAPAVSFGTSSTTGSLFGTSTSKPAVPNDPPAVVPTLPIAPAVPKPPATSSSASSDRVAWDCPDCMVSNKSTDDKCPCCGHIKYKSAGDSGNSNVFGDRAFKPSAPASGGFSFGIGSSTGTTPSFGLSAKPAEPVAAAPAAPAPTAAPLFGTSTIAPPAAPLANLAPSTLAPAPIDPPKTDSIPSTTTSSQPSLFGSTSGLSMFGTSKPADPKPLPTSFNPIPVSQTPLVSTTTTEVPKTVGNIFGNLSVPTSEPAKPGMFGAPTGNLFGSTIATPAVPEPPKPSIFGTSTTPSMFGAPSLPEAPKLNTFGSSSVEVPKFGAPSAAAPPLTFGIPAAPTQNAPAPAQNLFGSATTSLFGQQTSSNMFGSGKVGTDSTDGGPSAKRGNLFSAPADSTTKPFGTFGNSSTTSAAAPAPFGGAFGGNSFGSFGSQPSVAPTLSNSSSTSSLFNSAPVQSNESSMFSTTAVPNSFNFGSSTNSSNGVFMFGGNNAAPIPPPVPNSQPPAFAPFQSAAPIGGENAFAYQAPNGARKMAMARRRNPNRK</sequence>
<evidence type="ECO:0000259" key="6">
    <source>
        <dbReference type="PROSITE" id="PS50199"/>
    </source>
</evidence>
<feature type="region of interest" description="Disordered" evidence="5">
    <location>
        <begin position="231"/>
        <end position="253"/>
    </location>
</feature>
<feature type="compositionally biased region" description="Low complexity" evidence="5">
    <location>
        <begin position="497"/>
        <end position="513"/>
    </location>
</feature>
<keyword evidence="2 4" id="KW-0863">Zinc-finger</keyword>
<feature type="region of interest" description="Disordered" evidence="5">
    <location>
        <begin position="974"/>
        <end position="1009"/>
    </location>
</feature>
<feature type="compositionally biased region" description="Polar residues" evidence="5">
    <location>
        <begin position="470"/>
        <end position="493"/>
    </location>
</feature>
<comment type="caution">
    <text evidence="7">The sequence shown here is derived from an EMBL/GenBank/DDBJ whole genome shotgun (WGS) entry which is preliminary data.</text>
</comment>
<proteinExistence type="predicted"/>
<keyword evidence="8" id="KW-1185">Reference proteome</keyword>
<name>A0A9P1MSR1_9PELO</name>
<keyword evidence="3" id="KW-0862">Zinc</keyword>
<keyword evidence="1" id="KW-0479">Metal-binding</keyword>
<feature type="compositionally biased region" description="Low complexity" evidence="5">
    <location>
        <begin position="30"/>
        <end position="51"/>
    </location>
</feature>
<dbReference type="Gene3D" id="4.10.1060.10">
    <property type="entry name" value="Zinc finger, RanBP2-type"/>
    <property type="match status" value="1"/>
</dbReference>
<feature type="compositionally biased region" description="Basic and acidic residues" evidence="5">
    <location>
        <begin position="404"/>
        <end position="420"/>
    </location>
</feature>
<dbReference type="PROSITE" id="PS50199">
    <property type="entry name" value="ZF_RANBP2_2"/>
    <property type="match status" value="1"/>
</dbReference>
<feature type="compositionally biased region" description="Polar residues" evidence="5">
    <location>
        <begin position="824"/>
        <end position="833"/>
    </location>
</feature>
<evidence type="ECO:0000256" key="4">
    <source>
        <dbReference type="PROSITE-ProRule" id="PRU00322"/>
    </source>
</evidence>
<feature type="region of interest" description="Disordered" evidence="5">
    <location>
        <begin position="774"/>
        <end position="833"/>
    </location>
</feature>
<evidence type="ECO:0000256" key="2">
    <source>
        <dbReference type="ARBA" id="ARBA00022771"/>
    </source>
</evidence>
<organism evidence="7 8">
    <name type="scientific">Caenorhabditis angaria</name>
    <dbReference type="NCBI Taxonomy" id="860376"/>
    <lineage>
        <taxon>Eukaryota</taxon>
        <taxon>Metazoa</taxon>
        <taxon>Ecdysozoa</taxon>
        <taxon>Nematoda</taxon>
        <taxon>Chromadorea</taxon>
        <taxon>Rhabditida</taxon>
        <taxon>Rhabditina</taxon>
        <taxon>Rhabditomorpha</taxon>
        <taxon>Rhabditoidea</taxon>
        <taxon>Rhabditidae</taxon>
        <taxon>Peloderinae</taxon>
        <taxon>Caenorhabditis</taxon>
    </lineage>
</organism>
<feature type="compositionally biased region" description="Low complexity" evidence="5">
    <location>
        <begin position="787"/>
        <end position="800"/>
    </location>
</feature>
<feature type="domain" description="RanBP2-type" evidence="6">
    <location>
        <begin position="661"/>
        <end position="692"/>
    </location>
</feature>
<gene>
    <name evidence="7" type="ORF">CAMP_LOCUS147</name>
</gene>
<feature type="compositionally biased region" description="Basic and acidic residues" evidence="5">
    <location>
        <begin position="458"/>
        <end position="469"/>
    </location>
</feature>
<feature type="region of interest" description="Disordered" evidence="5">
    <location>
        <begin position="279"/>
        <end position="347"/>
    </location>
</feature>
<protein>
    <recommendedName>
        <fullName evidence="6">RanBP2-type domain-containing protein</fullName>
    </recommendedName>
</protein>
<dbReference type="Proteomes" id="UP001152747">
    <property type="component" value="Unassembled WGS sequence"/>
</dbReference>
<dbReference type="GO" id="GO:0008270">
    <property type="term" value="F:zinc ion binding"/>
    <property type="evidence" value="ECO:0007669"/>
    <property type="project" value="UniProtKB-KW"/>
</dbReference>
<dbReference type="AlphaFoldDB" id="A0A9P1MSR1"/>
<dbReference type="EMBL" id="CANHGI010000001">
    <property type="protein sequence ID" value="CAI5437510.1"/>
    <property type="molecule type" value="Genomic_DNA"/>
</dbReference>
<evidence type="ECO:0000256" key="5">
    <source>
        <dbReference type="SAM" id="MobiDB-lite"/>
    </source>
</evidence>
<evidence type="ECO:0000256" key="3">
    <source>
        <dbReference type="ARBA" id="ARBA00022833"/>
    </source>
</evidence>
<dbReference type="PROSITE" id="PS01358">
    <property type="entry name" value="ZF_RANBP2_1"/>
    <property type="match status" value="1"/>
</dbReference>
<feature type="compositionally biased region" description="Polar residues" evidence="5">
    <location>
        <begin position="291"/>
        <end position="309"/>
    </location>
</feature>
<feature type="region of interest" description="Disordered" evidence="5">
    <location>
        <begin position="1"/>
        <end position="59"/>
    </location>
</feature>
<accession>A0A9P1MSR1</accession>
<feature type="compositionally biased region" description="Basic and acidic residues" evidence="5">
    <location>
        <begin position="279"/>
        <end position="290"/>
    </location>
</feature>
<dbReference type="SMART" id="SM00547">
    <property type="entry name" value="ZnF_RBZ"/>
    <property type="match status" value="2"/>
</dbReference>
<evidence type="ECO:0000313" key="7">
    <source>
        <dbReference type="EMBL" id="CAI5437510.1"/>
    </source>
</evidence>
<feature type="compositionally biased region" description="Polar residues" evidence="5">
    <location>
        <begin position="801"/>
        <end position="812"/>
    </location>
</feature>
<dbReference type="OrthoDB" id="79830at2759"/>